<feature type="region of interest" description="Disordered" evidence="1">
    <location>
        <begin position="258"/>
        <end position="303"/>
    </location>
</feature>
<feature type="compositionally biased region" description="Basic residues" evidence="1">
    <location>
        <begin position="275"/>
        <end position="290"/>
    </location>
</feature>
<accession>A0AAD7MDA1</accession>
<feature type="region of interest" description="Disordered" evidence="1">
    <location>
        <begin position="374"/>
        <end position="398"/>
    </location>
</feature>
<protein>
    <submittedName>
        <fullName evidence="2">Uncharacterized protein</fullName>
    </submittedName>
</protein>
<gene>
    <name evidence="2" type="ORF">B0H16DRAFT_1479796</name>
</gene>
<dbReference type="EMBL" id="JARKIB010000379">
    <property type="protein sequence ID" value="KAJ7711966.1"/>
    <property type="molecule type" value="Genomic_DNA"/>
</dbReference>
<feature type="compositionally biased region" description="Low complexity" evidence="1">
    <location>
        <begin position="374"/>
        <end position="383"/>
    </location>
</feature>
<feature type="region of interest" description="Disordered" evidence="1">
    <location>
        <begin position="177"/>
        <end position="235"/>
    </location>
</feature>
<proteinExistence type="predicted"/>
<keyword evidence="3" id="KW-1185">Reference proteome</keyword>
<organism evidence="2 3">
    <name type="scientific">Mycena metata</name>
    <dbReference type="NCBI Taxonomy" id="1033252"/>
    <lineage>
        <taxon>Eukaryota</taxon>
        <taxon>Fungi</taxon>
        <taxon>Dikarya</taxon>
        <taxon>Basidiomycota</taxon>
        <taxon>Agaricomycotina</taxon>
        <taxon>Agaricomycetes</taxon>
        <taxon>Agaricomycetidae</taxon>
        <taxon>Agaricales</taxon>
        <taxon>Marasmiineae</taxon>
        <taxon>Mycenaceae</taxon>
        <taxon>Mycena</taxon>
    </lineage>
</organism>
<evidence type="ECO:0000313" key="3">
    <source>
        <dbReference type="Proteomes" id="UP001215598"/>
    </source>
</evidence>
<reference evidence="2" key="1">
    <citation type="submission" date="2023-03" db="EMBL/GenBank/DDBJ databases">
        <title>Massive genome expansion in bonnet fungi (Mycena s.s.) driven by repeated elements and novel gene families across ecological guilds.</title>
        <authorList>
            <consortium name="Lawrence Berkeley National Laboratory"/>
            <person name="Harder C.B."/>
            <person name="Miyauchi S."/>
            <person name="Viragh M."/>
            <person name="Kuo A."/>
            <person name="Thoen E."/>
            <person name="Andreopoulos B."/>
            <person name="Lu D."/>
            <person name="Skrede I."/>
            <person name="Drula E."/>
            <person name="Henrissat B."/>
            <person name="Morin E."/>
            <person name="Kohler A."/>
            <person name="Barry K."/>
            <person name="LaButti K."/>
            <person name="Morin E."/>
            <person name="Salamov A."/>
            <person name="Lipzen A."/>
            <person name="Mereny Z."/>
            <person name="Hegedus B."/>
            <person name="Baldrian P."/>
            <person name="Stursova M."/>
            <person name="Weitz H."/>
            <person name="Taylor A."/>
            <person name="Grigoriev I.V."/>
            <person name="Nagy L.G."/>
            <person name="Martin F."/>
            <person name="Kauserud H."/>
        </authorList>
    </citation>
    <scope>NUCLEOTIDE SEQUENCE</scope>
    <source>
        <strain evidence="2">CBHHK182m</strain>
    </source>
</reference>
<feature type="compositionally biased region" description="Basic and acidic residues" evidence="1">
    <location>
        <begin position="202"/>
        <end position="211"/>
    </location>
</feature>
<evidence type="ECO:0000256" key="1">
    <source>
        <dbReference type="SAM" id="MobiDB-lite"/>
    </source>
</evidence>
<evidence type="ECO:0000313" key="2">
    <source>
        <dbReference type="EMBL" id="KAJ7711966.1"/>
    </source>
</evidence>
<feature type="region of interest" description="Disordered" evidence="1">
    <location>
        <begin position="106"/>
        <end position="138"/>
    </location>
</feature>
<dbReference type="AlphaFoldDB" id="A0AAD7MDA1"/>
<comment type="caution">
    <text evidence="2">The sequence shown here is derived from an EMBL/GenBank/DDBJ whole genome shotgun (WGS) entry which is preliminary data.</text>
</comment>
<name>A0AAD7MDA1_9AGAR</name>
<sequence>MTASGVPVRQPVRFTDLESSSVPPFRAATQLNLVIEKPSLAVNFPSDIHPSIFTLHCEDPRHPATIRSNPSEFGGGRVFEYKLLAQLSRAVPSKFLRTDMRRCTGTGVETQDDGRTGSSEGRAKPGSVRAGTIPWRGPPATPAVAPACYVYSASARHPSDAQLHTRPVCVPSRLPTSASGTCGGAPGNSMRTTTNASKRRRSILDDERQGEVDEGAMRAGGNGAERGRGRTGTMGTRHARLAPWTFAAHAAIYGERARGTRREGGMGEEVGPRGTSRRRAGCVRGTKGRPTRLDGTTAVYAGGGEGEMRRRESGMCEEERIRGALWAVGMWARWGNEGRMPRGGEDGGLEKHAHCTATDCWSGPSGTFAAFFSATSPTSSPTTRESCSVFKGDANTRG</sequence>
<dbReference type="Proteomes" id="UP001215598">
    <property type="component" value="Unassembled WGS sequence"/>
</dbReference>